<dbReference type="AlphaFoldDB" id="A0A2V4BYI2"/>
<dbReference type="PANTHER" id="PTHR12526">
    <property type="entry name" value="GLYCOSYLTRANSFERASE"/>
    <property type="match status" value="1"/>
</dbReference>
<keyword evidence="4" id="KW-1185">Reference proteome</keyword>
<dbReference type="CDD" id="cd03811">
    <property type="entry name" value="GT4_GT28_WabH-like"/>
    <property type="match status" value="1"/>
</dbReference>
<dbReference type="PANTHER" id="PTHR12526:SF630">
    <property type="entry name" value="GLYCOSYLTRANSFERASE"/>
    <property type="match status" value="1"/>
</dbReference>
<keyword evidence="3" id="KW-0808">Transferase</keyword>
<dbReference type="GO" id="GO:0016757">
    <property type="term" value="F:glycosyltransferase activity"/>
    <property type="evidence" value="ECO:0007669"/>
    <property type="project" value="InterPro"/>
</dbReference>
<dbReference type="EMBL" id="QJHL01000004">
    <property type="protein sequence ID" value="PXY44059.1"/>
    <property type="molecule type" value="Genomic_DNA"/>
</dbReference>
<evidence type="ECO:0000259" key="2">
    <source>
        <dbReference type="Pfam" id="PF13439"/>
    </source>
</evidence>
<name>A0A2V4BYI2_9FLAO</name>
<dbReference type="InterPro" id="IPR001296">
    <property type="entry name" value="Glyco_trans_1"/>
</dbReference>
<dbReference type="SUPFAM" id="SSF53756">
    <property type="entry name" value="UDP-Glycosyltransferase/glycogen phosphorylase"/>
    <property type="match status" value="1"/>
</dbReference>
<dbReference type="Proteomes" id="UP000247681">
    <property type="component" value="Unassembled WGS sequence"/>
</dbReference>
<sequence>MEKETIPLMFGGYMSCLNGIRNLGFIKRQMQNRKKILFVLPNLCAGGAERVLSFVSQKLNTNNFDVKLIVLGFKKDAVYNVNEVEVQYLNKERLLTSIIALFCLFKKEKPSIVISSIVHVNITMGFFSLFFREIKFVGREASVISKMNEFSKLNSKLNLTLIKIFYPRLSAIICQSEDMKTDFIKILRLDSSKLVLIHNPVTQSFISALSNNFGNKINFITVGRLSEEKGYLRILEGLSKIYNYDFHYTIVGSGPQLEDLKDCVSNYKLNGKVSFIPYTSKVLEEVSKNDFFLQGSYVEGFPNALLESCTVGTPVIAFNCPGGTKDIVITGANGFLVQDELEFIAVLNNIDKLKTIDKNAVRMSVSSKFNAEKIVRKYENLFEQL</sequence>
<feature type="domain" description="Glycosyl transferase family 1" evidence="1">
    <location>
        <begin position="211"/>
        <end position="364"/>
    </location>
</feature>
<dbReference type="InterPro" id="IPR028098">
    <property type="entry name" value="Glyco_trans_4-like_N"/>
</dbReference>
<evidence type="ECO:0000259" key="1">
    <source>
        <dbReference type="Pfam" id="PF00534"/>
    </source>
</evidence>
<dbReference type="Pfam" id="PF00534">
    <property type="entry name" value="Glycos_transf_1"/>
    <property type="match status" value="1"/>
</dbReference>
<reference evidence="3 4" key="1">
    <citation type="submission" date="2018-05" db="EMBL/GenBank/DDBJ databases">
        <title>Flavobacterium sp. strain IMCC34758, incomplete genome.</title>
        <authorList>
            <person name="Joung Y."/>
        </authorList>
    </citation>
    <scope>NUCLEOTIDE SEQUENCE [LARGE SCALE GENOMIC DNA]</scope>
    <source>
        <strain evidence="3 4">IMCC34758</strain>
    </source>
</reference>
<dbReference type="Pfam" id="PF13439">
    <property type="entry name" value="Glyco_transf_4"/>
    <property type="match status" value="1"/>
</dbReference>
<accession>A0A2V4BYI2</accession>
<comment type="caution">
    <text evidence="3">The sequence shown here is derived from an EMBL/GenBank/DDBJ whole genome shotgun (WGS) entry which is preliminary data.</text>
</comment>
<evidence type="ECO:0000313" key="4">
    <source>
        <dbReference type="Proteomes" id="UP000247681"/>
    </source>
</evidence>
<dbReference type="OrthoDB" id="798298at2"/>
<proteinExistence type="predicted"/>
<feature type="domain" description="Glycosyltransferase subfamily 4-like N-terminal" evidence="2">
    <location>
        <begin position="46"/>
        <end position="201"/>
    </location>
</feature>
<organism evidence="3 4">
    <name type="scientific">Flavobacterium hydrophilum</name>
    <dbReference type="NCBI Taxonomy" id="2211445"/>
    <lineage>
        <taxon>Bacteria</taxon>
        <taxon>Pseudomonadati</taxon>
        <taxon>Bacteroidota</taxon>
        <taxon>Flavobacteriia</taxon>
        <taxon>Flavobacteriales</taxon>
        <taxon>Flavobacteriaceae</taxon>
        <taxon>Flavobacterium</taxon>
    </lineage>
</organism>
<gene>
    <name evidence="3" type="ORF">DMB68_16595</name>
</gene>
<protein>
    <submittedName>
        <fullName evidence="3">Glycosyltransferase</fullName>
    </submittedName>
</protein>
<evidence type="ECO:0000313" key="3">
    <source>
        <dbReference type="EMBL" id="PXY44059.1"/>
    </source>
</evidence>
<dbReference type="Gene3D" id="3.40.50.2000">
    <property type="entry name" value="Glycogen Phosphorylase B"/>
    <property type="match status" value="2"/>
</dbReference>